<dbReference type="PROSITE" id="PS50011">
    <property type="entry name" value="PROTEIN_KINASE_DOM"/>
    <property type="match status" value="1"/>
</dbReference>
<dbReference type="InterPro" id="IPR056562">
    <property type="entry name" value="LysM2_CERK1_LYK3_4_5"/>
</dbReference>
<dbReference type="PANTHER" id="PTHR45927:SF10">
    <property type="entry name" value="LYSM-DOMAIN RECEPTOR-LIKE KINASE"/>
    <property type="match status" value="1"/>
</dbReference>
<dbReference type="Gene3D" id="1.10.510.10">
    <property type="entry name" value="Transferase(Phosphotransferase) domain 1"/>
    <property type="match status" value="1"/>
</dbReference>
<feature type="domain" description="Protein kinase" evidence="4">
    <location>
        <begin position="338"/>
        <end position="624"/>
    </location>
</feature>
<dbReference type="GeneID" id="140016591"/>
<dbReference type="Proteomes" id="UP001652660">
    <property type="component" value="Chromosome 11c"/>
</dbReference>
<dbReference type="PANTHER" id="PTHR45927">
    <property type="entry name" value="LYSM-DOMAIN RECEPTOR-LIKE KINASE-RELATED"/>
    <property type="match status" value="1"/>
</dbReference>
<feature type="region of interest" description="Disordered" evidence="1">
    <location>
        <begin position="304"/>
        <end position="330"/>
    </location>
</feature>
<evidence type="ECO:0000313" key="5">
    <source>
        <dbReference type="Proteomes" id="UP001652660"/>
    </source>
</evidence>
<evidence type="ECO:0000259" key="4">
    <source>
        <dbReference type="PROSITE" id="PS50011"/>
    </source>
</evidence>
<gene>
    <name evidence="6" type="primary">LOC140016591</name>
</gene>
<keyword evidence="2" id="KW-0812">Transmembrane</keyword>
<proteinExistence type="predicted"/>
<keyword evidence="5" id="KW-1185">Reference proteome</keyword>
<sequence>MMIHFWFLIWLSIGPSSGDQYYDETLCSSDGNLPGTRYICSSSPQECQTFLVYRADEKFQNVANISSLFNVTPEELLAKNNAISSSFQNLEPGMEVLVPIVCSCIEQFYEANVNYIFPGSMTLENVSCGVFEGLLKSITLIEANPSANTTLQVGSMLQIPLKCACPEKLSSNVGVRYLVTYPFIENDNPNKVSKKFSIPVGDLLVANHLDPLATVYPQTTILIPLKSEPSIIYDVPASEPPNSPGFVPTEPVRRRNKNTRLKRVYISVSVVGFVLVLVTLIACGIYVKALKKCKAENLNSFARRSPMTSCSTPRSSQLSGPTPAKSSNASCLSPDLLESIRYSLGNYSVEELKKATNDFSEETRLMDDVYKGIVDDSEILIKRTRFEDTRQVIEIHSKINHVNIVKLHGVCYGENDFSWSYLVFEFPGKGSLRRCLSSSDPSLRWNRRTQIAFDVATGLHYLHYCMVPPYTRMHVNSKNIFLTRSWRAKIAVYGGSMPPIGSSNDHESITSTGGWGVSSEHLVHGSVSEEEDIFAFGTVLLELISAKEDLDGQSLIESTAFLGGVASDQGGCFNHLRNFVDPNLKEEYPLAEALCLAVLAKACIEDDPLHRPSMDDILKVLARMV</sequence>
<evidence type="ECO:0000256" key="1">
    <source>
        <dbReference type="SAM" id="MobiDB-lite"/>
    </source>
</evidence>
<keyword evidence="2" id="KW-0472">Membrane</keyword>
<dbReference type="InterPro" id="IPR056561">
    <property type="entry name" value="NFP_LYK_LysM1"/>
</dbReference>
<evidence type="ECO:0000256" key="2">
    <source>
        <dbReference type="SAM" id="Phobius"/>
    </source>
</evidence>
<protein>
    <submittedName>
        <fullName evidence="6">LysM domain receptor-like kinase 4</fullName>
    </submittedName>
</protein>
<dbReference type="InterPro" id="IPR011009">
    <property type="entry name" value="Kinase-like_dom_sf"/>
</dbReference>
<feature type="signal peptide" evidence="3">
    <location>
        <begin position="1"/>
        <end position="18"/>
    </location>
</feature>
<name>A0ABM4W392_COFAR</name>
<feature type="transmembrane region" description="Helical" evidence="2">
    <location>
        <begin position="264"/>
        <end position="287"/>
    </location>
</feature>
<keyword evidence="2" id="KW-1133">Transmembrane helix</keyword>
<dbReference type="Pfam" id="PF23472">
    <property type="entry name" value="LysM2_CERK1_LYK3_4_5"/>
    <property type="match status" value="1"/>
</dbReference>
<dbReference type="InterPro" id="IPR001245">
    <property type="entry name" value="Ser-Thr/Tyr_kinase_cat_dom"/>
</dbReference>
<dbReference type="InterPro" id="IPR052611">
    <property type="entry name" value="Plant_RLK_LysM"/>
</dbReference>
<evidence type="ECO:0000313" key="6">
    <source>
        <dbReference type="RefSeq" id="XP_071926258.1"/>
    </source>
</evidence>
<evidence type="ECO:0000256" key="3">
    <source>
        <dbReference type="SAM" id="SignalP"/>
    </source>
</evidence>
<dbReference type="RefSeq" id="XP_071926258.1">
    <property type="nucleotide sequence ID" value="XM_072070157.1"/>
</dbReference>
<dbReference type="Pfam" id="PF23446">
    <property type="entry name" value="LysM1_NFP_LYK"/>
    <property type="match status" value="1"/>
</dbReference>
<reference evidence="6" key="1">
    <citation type="submission" date="2025-08" db="UniProtKB">
        <authorList>
            <consortium name="RefSeq"/>
        </authorList>
    </citation>
    <scope>IDENTIFICATION</scope>
    <source>
        <tissue evidence="6">Leaves</tissue>
    </source>
</reference>
<feature type="chain" id="PRO_5045274701" evidence="3">
    <location>
        <begin position="19"/>
        <end position="625"/>
    </location>
</feature>
<dbReference type="SUPFAM" id="SSF56112">
    <property type="entry name" value="Protein kinase-like (PK-like)"/>
    <property type="match status" value="1"/>
</dbReference>
<dbReference type="Pfam" id="PF07714">
    <property type="entry name" value="PK_Tyr_Ser-Thr"/>
    <property type="match status" value="1"/>
</dbReference>
<keyword evidence="3" id="KW-0732">Signal</keyword>
<dbReference type="InterPro" id="IPR000719">
    <property type="entry name" value="Prot_kinase_dom"/>
</dbReference>
<dbReference type="Pfam" id="PF23473">
    <property type="entry name" value="LysM3_LYK4_5"/>
    <property type="match status" value="1"/>
</dbReference>
<accession>A0ABM4W392</accession>
<dbReference type="InterPro" id="IPR056563">
    <property type="entry name" value="LysM3_LYK4_5"/>
</dbReference>
<dbReference type="Gene3D" id="3.30.200.20">
    <property type="entry name" value="Phosphorylase Kinase, domain 1"/>
    <property type="match status" value="1"/>
</dbReference>
<organism evidence="5 6">
    <name type="scientific">Coffea arabica</name>
    <name type="common">Arabian coffee</name>
    <dbReference type="NCBI Taxonomy" id="13443"/>
    <lineage>
        <taxon>Eukaryota</taxon>
        <taxon>Viridiplantae</taxon>
        <taxon>Streptophyta</taxon>
        <taxon>Embryophyta</taxon>
        <taxon>Tracheophyta</taxon>
        <taxon>Spermatophyta</taxon>
        <taxon>Magnoliopsida</taxon>
        <taxon>eudicotyledons</taxon>
        <taxon>Gunneridae</taxon>
        <taxon>Pentapetalae</taxon>
        <taxon>asterids</taxon>
        <taxon>lamiids</taxon>
        <taxon>Gentianales</taxon>
        <taxon>Rubiaceae</taxon>
        <taxon>Ixoroideae</taxon>
        <taxon>Gardenieae complex</taxon>
        <taxon>Bertiereae - Coffeeae clade</taxon>
        <taxon>Coffeeae</taxon>
        <taxon>Coffea</taxon>
    </lineage>
</organism>